<dbReference type="InterPro" id="IPR029063">
    <property type="entry name" value="SAM-dependent_MTases_sf"/>
</dbReference>
<protein>
    <recommendedName>
        <fullName evidence="1">site-specific DNA-methyltransferase (adenine-specific)</fullName>
        <ecNumber evidence="1">2.1.1.72</ecNumber>
    </recommendedName>
</protein>
<comment type="catalytic activity">
    <reaction evidence="6">
        <text>a 2'-deoxyadenosine in DNA + S-adenosyl-L-methionine = an N(6)-methyl-2'-deoxyadenosine in DNA + S-adenosyl-L-homocysteine + H(+)</text>
        <dbReference type="Rhea" id="RHEA:15197"/>
        <dbReference type="Rhea" id="RHEA-COMP:12418"/>
        <dbReference type="Rhea" id="RHEA-COMP:12419"/>
        <dbReference type="ChEBI" id="CHEBI:15378"/>
        <dbReference type="ChEBI" id="CHEBI:57856"/>
        <dbReference type="ChEBI" id="CHEBI:59789"/>
        <dbReference type="ChEBI" id="CHEBI:90615"/>
        <dbReference type="ChEBI" id="CHEBI:90616"/>
        <dbReference type="EC" id="2.1.1.72"/>
    </reaction>
</comment>
<keyword evidence="4" id="KW-0949">S-adenosyl-L-methionine</keyword>
<name>A0A4V3ENE5_9ACTN</name>
<dbReference type="EC" id="2.1.1.72" evidence="1"/>
<dbReference type="GO" id="GO:0032259">
    <property type="term" value="P:methylation"/>
    <property type="evidence" value="ECO:0007669"/>
    <property type="project" value="UniProtKB-KW"/>
</dbReference>
<evidence type="ECO:0000256" key="1">
    <source>
        <dbReference type="ARBA" id="ARBA00011900"/>
    </source>
</evidence>
<dbReference type="GO" id="GO:0003677">
    <property type="term" value="F:DNA binding"/>
    <property type="evidence" value="ECO:0007669"/>
    <property type="project" value="InterPro"/>
</dbReference>
<keyword evidence="3" id="KW-0808">Transferase</keyword>
<dbReference type="GO" id="GO:0009307">
    <property type="term" value="P:DNA restriction-modification system"/>
    <property type="evidence" value="ECO:0007669"/>
    <property type="project" value="UniProtKB-KW"/>
</dbReference>
<dbReference type="Pfam" id="PF02384">
    <property type="entry name" value="N6_Mtase"/>
    <property type="match status" value="1"/>
</dbReference>
<dbReference type="EMBL" id="SOAW01000001">
    <property type="protein sequence ID" value="TDT33428.1"/>
    <property type="molecule type" value="Genomic_DNA"/>
</dbReference>
<accession>A0A4V3ENE5</accession>
<evidence type="ECO:0000313" key="9">
    <source>
        <dbReference type="Proteomes" id="UP000295371"/>
    </source>
</evidence>
<evidence type="ECO:0000256" key="2">
    <source>
        <dbReference type="ARBA" id="ARBA00022603"/>
    </source>
</evidence>
<dbReference type="Gene3D" id="3.40.50.150">
    <property type="entry name" value="Vaccinia Virus protein VP39"/>
    <property type="match status" value="1"/>
</dbReference>
<dbReference type="InterPro" id="IPR051537">
    <property type="entry name" value="DNA_Adenine_Mtase"/>
</dbReference>
<keyword evidence="2 8" id="KW-0489">Methyltransferase</keyword>
<gene>
    <name evidence="8" type="ORF">CLV29_1041</name>
</gene>
<evidence type="ECO:0000259" key="7">
    <source>
        <dbReference type="Pfam" id="PF02384"/>
    </source>
</evidence>
<dbReference type="CDD" id="cd02440">
    <property type="entry name" value="AdoMet_MTases"/>
    <property type="match status" value="1"/>
</dbReference>
<evidence type="ECO:0000256" key="4">
    <source>
        <dbReference type="ARBA" id="ARBA00022691"/>
    </source>
</evidence>
<proteinExistence type="predicted"/>
<dbReference type="SUPFAM" id="SSF53335">
    <property type="entry name" value="S-adenosyl-L-methionine-dependent methyltransferases"/>
    <property type="match status" value="1"/>
</dbReference>
<dbReference type="PRINTS" id="PR00507">
    <property type="entry name" value="N12N6MTFRASE"/>
</dbReference>
<evidence type="ECO:0000256" key="3">
    <source>
        <dbReference type="ARBA" id="ARBA00022679"/>
    </source>
</evidence>
<evidence type="ECO:0000256" key="6">
    <source>
        <dbReference type="ARBA" id="ARBA00047942"/>
    </source>
</evidence>
<organism evidence="8 9">
    <name type="scientific">Naumannella halotolerans</name>
    <dbReference type="NCBI Taxonomy" id="993414"/>
    <lineage>
        <taxon>Bacteria</taxon>
        <taxon>Bacillati</taxon>
        <taxon>Actinomycetota</taxon>
        <taxon>Actinomycetes</taxon>
        <taxon>Propionibacteriales</taxon>
        <taxon>Propionibacteriaceae</taxon>
        <taxon>Naumannella</taxon>
    </lineage>
</organism>
<feature type="domain" description="DNA methylase adenine-specific" evidence="7">
    <location>
        <begin position="301"/>
        <end position="552"/>
    </location>
</feature>
<evidence type="ECO:0000256" key="5">
    <source>
        <dbReference type="ARBA" id="ARBA00022747"/>
    </source>
</evidence>
<sequence length="625" mass="68991">MEGVAVANERITEDMVDARLRFLGYYDDDETIIVEKQQSAVAAIRTALAKASKAGKGGAGYPEHIITAPATPDMVVLIECKADVRKHESPGRDRAADFAVDGVLHYARFLSPNYTVIAVAVSGDEKTNEWSFFVMPKGSIEPEQLVSPQGAPIAELVSMEDLIRAASFDRKVQAQRTEDLIQFSQQMHEFMRDEAELEEKEKPLAVAGTLIALKDEVFAKTYDAYPASQLAGFWMDSIKKVMLAAKLPNAKITNMTQPFSGIEVHPELSKSMKAFPKGLLNEIVRMLAEKVMPFITVYHDFDVVGAFYGEFLKYTGGDGKGLGIVLTPKHVTELFSLLANVDKDSIVLDPCAGTGGFLISAMNQMMRSATTEAEVESIKKKQLVGVEQQPSMYALAASNMILRGDGKANLYQGSCFDTAITAGMKGHKATVGMVNPPYAKSKADLHELRFVEHMLDNLAPGATGIAIVPISCATAPSEHKRNLLKKHTLEAVMSMPPEVFYPVGVVTCVMVFTAKKPHATSNRKTWFGYWREDGFIKVKNLGRVDRNHVHTTIRDRWVETFRNREVHPGESVMQMVTAGDEWVAEAYMETDYSSITQEDFKQVLMDYALFTLRSSSEAVAGGEKE</sequence>
<evidence type="ECO:0000313" key="8">
    <source>
        <dbReference type="EMBL" id="TDT33428.1"/>
    </source>
</evidence>
<dbReference type="AlphaFoldDB" id="A0A4V3ENE5"/>
<dbReference type="InterPro" id="IPR003356">
    <property type="entry name" value="DNA_methylase_A-5"/>
</dbReference>
<keyword evidence="5" id="KW-0680">Restriction system</keyword>
<dbReference type="GO" id="GO:0008170">
    <property type="term" value="F:N-methyltransferase activity"/>
    <property type="evidence" value="ECO:0007669"/>
    <property type="project" value="InterPro"/>
</dbReference>
<dbReference type="GO" id="GO:0009007">
    <property type="term" value="F:site-specific DNA-methyltransferase (adenine-specific) activity"/>
    <property type="evidence" value="ECO:0007669"/>
    <property type="project" value="UniProtKB-EC"/>
</dbReference>
<reference evidence="8 9" key="1">
    <citation type="submission" date="2019-03" db="EMBL/GenBank/DDBJ databases">
        <title>Genomic Encyclopedia of Archaeal and Bacterial Type Strains, Phase II (KMG-II): from individual species to whole genera.</title>
        <authorList>
            <person name="Goeker M."/>
        </authorList>
    </citation>
    <scope>NUCLEOTIDE SEQUENCE [LARGE SCALE GENOMIC DNA]</scope>
    <source>
        <strain evidence="8 9">DSM 24323</strain>
    </source>
</reference>
<dbReference type="Proteomes" id="UP000295371">
    <property type="component" value="Unassembled WGS sequence"/>
</dbReference>
<dbReference type="PANTHER" id="PTHR42933:SF1">
    <property type="entry name" value="SITE-SPECIFIC DNA-METHYLTRANSFERASE (ADENINE-SPECIFIC)"/>
    <property type="match status" value="1"/>
</dbReference>
<dbReference type="PANTHER" id="PTHR42933">
    <property type="entry name" value="SLR6095 PROTEIN"/>
    <property type="match status" value="1"/>
</dbReference>
<comment type="caution">
    <text evidence="8">The sequence shown here is derived from an EMBL/GenBank/DDBJ whole genome shotgun (WGS) entry which is preliminary data.</text>
</comment>
<keyword evidence="9" id="KW-1185">Reference proteome</keyword>